<gene>
    <name evidence="1" type="ORF">RF55_22493</name>
</gene>
<comment type="caution">
    <text evidence="1">The sequence shown here is derived from an EMBL/GenBank/DDBJ whole genome shotgun (WGS) entry which is preliminary data.</text>
</comment>
<sequence>MYYDERHKKPSQYKTGDLVMIRDTNLKPGEDRKLKSIYKGPYQVDKVLNKN</sequence>
<dbReference type="STRING" id="67767.A0A0J7JWY2"/>
<protein>
    <submittedName>
        <fullName evidence="1">Uncharacterized protein</fullName>
    </submittedName>
</protein>
<dbReference type="Proteomes" id="UP000036403">
    <property type="component" value="Unassembled WGS sequence"/>
</dbReference>
<name>A0A0J7JWY2_LASNI</name>
<dbReference type="AlphaFoldDB" id="A0A0J7JWY2"/>
<accession>A0A0J7JWY2</accession>
<dbReference type="EMBL" id="LBMM01024421">
    <property type="protein sequence ID" value="KMQ82577.1"/>
    <property type="molecule type" value="Genomic_DNA"/>
</dbReference>
<feature type="non-terminal residue" evidence="1">
    <location>
        <position position="51"/>
    </location>
</feature>
<reference evidence="1 2" key="1">
    <citation type="submission" date="2015-04" db="EMBL/GenBank/DDBJ databases">
        <title>Lasius niger genome sequencing.</title>
        <authorList>
            <person name="Konorov E.A."/>
            <person name="Nikitin M.A."/>
            <person name="Kirill M.V."/>
            <person name="Chang P."/>
        </authorList>
    </citation>
    <scope>NUCLEOTIDE SEQUENCE [LARGE SCALE GENOMIC DNA]</scope>
    <source>
        <tissue evidence="1">Whole</tissue>
    </source>
</reference>
<evidence type="ECO:0000313" key="1">
    <source>
        <dbReference type="EMBL" id="KMQ82577.1"/>
    </source>
</evidence>
<evidence type="ECO:0000313" key="2">
    <source>
        <dbReference type="Proteomes" id="UP000036403"/>
    </source>
</evidence>
<proteinExistence type="predicted"/>
<dbReference type="PaxDb" id="67767-A0A0J7JWY2"/>
<organism evidence="1 2">
    <name type="scientific">Lasius niger</name>
    <name type="common">Black garden ant</name>
    <dbReference type="NCBI Taxonomy" id="67767"/>
    <lineage>
        <taxon>Eukaryota</taxon>
        <taxon>Metazoa</taxon>
        <taxon>Ecdysozoa</taxon>
        <taxon>Arthropoda</taxon>
        <taxon>Hexapoda</taxon>
        <taxon>Insecta</taxon>
        <taxon>Pterygota</taxon>
        <taxon>Neoptera</taxon>
        <taxon>Endopterygota</taxon>
        <taxon>Hymenoptera</taxon>
        <taxon>Apocrita</taxon>
        <taxon>Aculeata</taxon>
        <taxon>Formicoidea</taxon>
        <taxon>Formicidae</taxon>
        <taxon>Formicinae</taxon>
        <taxon>Lasius</taxon>
        <taxon>Lasius</taxon>
    </lineage>
</organism>
<keyword evidence="2" id="KW-1185">Reference proteome</keyword>
<dbReference type="OrthoDB" id="7551493at2759"/>